<name>A0ABD0K7L9_9CAEN</name>
<evidence type="ECO:0000256" key="1">
    <source>
        <dbReference type="SAM" id="MobiDB-lite"/>
    </source>
</evidence>
<dbReference type="EMBL" id="JACVVK020000235">
    <property type="protein sequence ID" value="KAK7482978.1"/>
    <property type="molecule type" value="Genomic_DNA"/>
</dbReference>
<accession>A0ABD0K7L9</accession>
<sequence length="106" mass="11007">MRKLTPQLVHLELAVSPPAPLPFSLATRASPDAVTALGGASPATFPWGAANCPPVPRAALLTGKIGHTHSIKSVSTMGHIPLPGAGLSQGSGGRHYPRAWRTTWKT</sequence>
<gene>
    <name evidence="2" type="ORF">BaRGS_00025755</name>
</gene>
<reference evidence="2 3" key="1">
    <citation type="journal article" date="2023" name="Sci. Data">
        <title>Genome assembly of the Korean intertidal mud-creeper Batillaria attramentaria.</title>
        <authorList>
            <person name="Patra A.K."/>
            <person name="Ho P.T."/>
            <person name="Jun S."/>
            <person name="Lee S.J."/>
            <person name="Kim Y."/>
            <person name="Won Y.J."/>
        </authorList>
    </citation>
    <scope>NUCLEOTIDE SEQUENCE [LARGE SCALE GENOMIC DNA]</scope>
    <source>
        <strain evidence="2">Wonlab-2016</strain>
    </source>
</reference>
<proteinExistence type="predicted"/>
<protein>
    <submittedName>
        <fullName evidence="2">Uncharacterized protein</fullName>
    </submittedName>
</protein>
<evidence type="ECO:0000313" key="3">
    <source>
        <dbReference type="Proteomes" id="UP001519460"/>
    </source>
</evidence>
<organism evidence="2 3">
    <name type="scientific">Batillaria attramentaria</name>
    <dbReference type="NCBI Taxonomy" id="370345"/>
    <lineage>
        <taxon>Eukaryota</taxon>
        <taxon>Metazoa</taxon>
        <taxon>Spiralia</taxon>
        <taxon>Lophotrochozoa</taxon>
        <taxon>Mollusca</taxon>
        <taxon>Gastropoda</taxon>
        <taxon>Caenogastropoda</taxon>
        <taxon>Sorbeoconcha</taxon>
        <taxon>Cerithioidea</taxon>
        <taxon>Batillariidae</taxon>
        <taxon>Batillaria</taxon>
    </lineage>
</organism>
<dbReference type="Proteomes" id="UP001519460">
    <property type="component" value="Unassembled WGS sequence"/>
</dbReference>
<evidence type="ECO:0000313" key="2">
    <source>
        <dbReference type="EMBL" id="KAK7482978.1"/>
    </source>
</evidence>
<comment type="caution">
    <text evidence="2">The sequence shown here is derived from an EMBL/GenBank/DDBJ whole genome shotgun (WGS) entry which is preliminary data.</text>
</comment>
<dbReference type="AlphaFoldDB" id="A0ABD0K7L9"/>
<keyword evidence="3" id="KW-1185">Reference proteome</keyword>
<feature type="region of interest" description="Disordered" evidence="1">
    <location>
        <begin position="82"/>
        <end position="106"/>
    </location>
</feature>